<dbReference type="EMBL" id="WBVQ01000002">
    <property type="protein sequence ID" value="KAB2816555.1"/>
    <property type="molecule type" value="Genomic_DNA"/>
</dbReference>
<dbReference type="Pfam" id="PF04055">
    <property type="entry name" value="Radical_SAM"/>
    <property type="match status" value="1"/>
</dbReference>
<proteinExistence type="predicted"/>
<feature type="domain" description="4Fe4S-binding SPASM" evidence="7">
    <location>
        <begin position="268"/>
        <end position="335"/>
    </location>
</feature>
<evidence type="ECO:0000256" key="5">
    <source>
        <dbReference type="ARBA" id="ARBA00023014"/>
    </source>
</evidence>
<evidence type="ECO:0000256" key="2">
    <source>
        <dbReference type="ARBA" id="ARBA00022691"/>
    </source>
</evidence>
<comment type="cofactor">
    <cofactor evidence="1">
        <name>[4Fe-4S] cluster</name>
        <dbReference type="ChEBI" id="CHEBI:49883"/>
    </cofactor>
</comment>
<evidence type="ECO:0000256" key="1">
    <source>
        <dbReference type="ARBA" id="ARBA00001966"/>
    </source>
</evidence>
<evidence type="ECO:0000259" key="7">
    <source>
        <dbReference type="Pfam" id="PF13186"/>
    </source>
</evidence>
<dbReference type="SFLD" id="SFLDG01067">
    <property type="entry name" value="SPASM/twitch_domain_containing"/>
    <property type="match status" value="1"/>
</dbReference>
<evidence type="ECO:0000256" key="4">
    <source>
        <dbReference type="ARBA" id="ARBA00023004"/>
    </source>
</evidence>
<dbReference type="PANTHER" id="PTHR43273:SF8">
    <property type="entry name" value="RADICAL SAM DOMAIN PROTEIN"/>
    <property type="match status" value="1"/>
</dbReference>
<keyword evidence="5" id="KW-0411">Iron-sulfur</keyword>
<dbReference type="Proteomes" id="UP000484164">
    <property type="component" value="Unassembled WGS sequence"/>
</dbReference>
<protein>
    <submittedName>
        <fullName evidence="8">Radical SAM protein</fullName>
    </submittedName>
</protein>
<dbReference type="AlphaFoldDB" id="A0A6L3ZFC0"/>
<dbReference type="InterPro" id="IPR007197">
    <property type="entry name" value="rSAM"/>
</dbReference>
<keyword evidence="9" id="KW-1185">Reference proteome</keyword>
<keyword evidence="3" id="KW-0479">Metal-binding</keyword>
<dbReference type="GO" id="GO:0016491">
    <property type="term" value="F:oxidoreductase activity"/>
    <property type="evidence" value="ECO:0007669"/>
    <property type="project" value="InterPro"/>
</dbReference>
<gene>
    <name evidence="8" type="ORF">F8C82_12810</name>
</gene>
<evidence type="ECO:0000256" key="3">
    <source>
        <dbReference type="ARBA" id="ARBA00022723"/>
    </source>
</evidence>
<accession>A0A6L3ZFC0</accession>
<evidence type="ECO:0000259" key="6">
    <source>
        <dbReference type="Pfam" id="PF04055"/>
    </source>
</evidence>
<dbReference type="InterPro" id="IPR013785">
    <property type="entry name" value="Aldolase_TIM"/>
</dbReference>
<dbReference type="InterPro" id="IPR023867">
    <property type="entry name" value="Sulphatase_maturase_rSAM"/>
</dbReference>
<dbReference type="GO" id="GO:0051536">
    <property type="term" value="F:iron-sulfur cluster binding"/>
    <property type="evidence" value="ECO:0007669"/>
    <property type="project" value="UniProtKB-KW"/>
</dbReference>
<dbReference type="CDD" id="cd21109">
    <property type="entry name" value="SPASM"/>
    <property type="match status" value="1"/>
</dbReference>
<organism evidence="8 9">
    <name type="scientific">Phaeocystidibacter marisrubri</name>
    <dbReference type="NCBI Taxonomy" id="1577780"/>
    <lineage>
        <taxon>Bacteria</taxon>
        <taxon>Pseudomonadati</taxon>
        <taxon>Bacteroidota</taxon>
        <taxon>Flavobacteriia</taxon>
        <taxon>Flavobacteriales</taxon>
        <taxon>Phaeocystidibacteraceae</taxon>
        <taxon>Phaeocystidibacter</taxon>
    </lineage>
</organism>
<evidence type="ECO:0000313" key="9">
    <source>
        <dbReference type="Proteomes" id="UP000484164"/>
    </source>
</evidence>
<dbReference type="InterPro" id="IPR058240">
    <property type="entry name" value="rSAM_sf"/>
</dbReference>
<dbReference type="Pfam" id="PF13186">
    <property type="entry name" value="SPASM"/>
    <property type="match status" value="1"/>
</dbReference>
<dbReference type="GO" id="GO:0046872">
    <property type="term" value="F:metal ion binding"/>
    <property type="evidence" value="ECO:0007669"/>
    <property type="project" value="UniProtKB-KW"/>
</dbReference>
<dbReference type="CDD" id="cd01335">
    <property type="entry name" value="Radical_SAM"/>
    <property type="match status" value="1"/>
</dbReference>
<comment type="caution">
    <text evidence="8">The sequence shown here is derived from an EMBL/GenBank/DDBJ whole genome shotgun (WGS) entry which is preliminary data.</text>
</comment>
<dbReference type="RefSeq" id="WP_151693982.1">
    <property type="nucleotide sequence ID" value="NZ_BMGX01000001.1"/>
</dbReference>
<evidence type="ECO:0000313" key="8">
    <source>
        <dbReference type="EMBL" id="KAB2816555.1"/>
    </source>
</evidence>
<dbReference type="SFLD" id="SFLDS00029">
    <property type="entry name" value="Radical_SAM"/>
    <property type="match status" value="1"/>
</dbReference>
<sequence length="337" mass="39969">MSTSTRDKVKRLFNEHPVFWPMLKKGQEWNSRLQYRYYYKWPGHDHRASIKEVNFEWSSSCNLRCKFCALDHDKPKQIMSPLVLRRFLDQYLEDKRFHQIEKFNLYNGGETLLHPKRIEMLQILKSYREIAVERNIPFPVISMLTNGMLLRRKLADQVIDEGLVDEIGFSLDGGTPQSFEDLRVNAKWKPFYENVFYVARRIRVEHKPIRIYGITIVPDDQPLNTSWMHPEFVELSNLFHHHELRRLHDWGGQIELESKGVALKNKSCDLLLRQMVLLPNGDITVCCNDLNSAGVIGNIWNRTLWENYNSEERRKYLDYIDSGRKSELDLCKDCQSF</sequence>
<feature type="domain" description="Radical SAM core" evidence="6">
    <location>
        <begin position="58"/>
        <end position="221"/>
    </location>
</feature>
<reference evidence="8 9" key="1">
    <citation type="submission" date="2019-10" db="EMBL/GenBank/DDBJ databases">
        <title>Genome sequence of Phaeocystidibacter marisrubri JCM30614 (type strain).</title>
        <authorList>
            <person name="Bowman J.P."/>
        </authorList>
    </citation>
    <scope>NUCLEOTIDE SEQUENCE [LARGE SCALE GENOMIC DNA]</scope>
    <source>
        <strain evidence="8 9">JCM 30614</strain>
    </source>
</reference>
<dbReference type="Gene3D" id="3.20.20.70">
    <property type="entry name" value="Aldolase class I"/>
    <property type="match status" value="1"/>
</dbReference>
<keyword evidence="4" id="KW-0408">Iron</keyword>
<name>A0A6L3ZFC0_9FLAO</name>
<dbReference type="PANTHER" id="PTHR43273">
    <property type="entry name" value="ANAEROBIC SULFATASE-MATURATING ENZYME HOMOLOG ASLB-RELATED"/>
    <property type="match status" value="1"/>
</dbReference>
<dbReference type="OrthoDB" id="9805809at2"/>
<dbReference type="SUPFAM" id="SSF102114">
    <property type="entry name" value="Radical SAM enzymes"/>
    <property type="match status" value="1"/>
</dbReference>
<dbReference type="InterPro" id="IPR023885">
    <property type="entry name" value="4Fe4S-binding_SPASM_dom"/>
</dbReference>
<keyword evidence="2" id="KW-0949">S-adenosyl-L-methionine</keyword>